<keyword evidence="3" id="KW-1185">Reference proteome</keyword>
<dbReference type="Proteomes" id="UP000199632">
    <property type="component" value="Unassembled WGS sequence"/>
</dbReference>
<evidence type="ECO:0000313" key="3">
    <source>
        <dbReference type="Proteomes" id="UP000199632"/>
    </source>
</evidence>
<accession>A0A1H3TH12</accession>
<name>A0A1H3TH12_9ACTN</name>
<sequence length="132" mass="13838">MPLSAHHLRASVAVSDIGEAVAFYEGKLGLQPLWSGPSARITDGGRVYGAGGGPALNVYQSATAGQSAATLATWYVDDLDQIVDELVSAGVELTRYEQFDHDAKGITARAGGGRIAWFQDPDGNTFAVEADL</sequence>
<reference evidence="3" key="1">
    <citation type="submission" date="2016-10" db="EMBL/GenBank/DDBJ databases">
        <authorList>
            <person name="Varghese N."/>
            <person name="Submissions S."/>
        </authorList>
    </citation>
    <scope>NUCLEOTIDE SEQUENCE [LARGE SCALE GENOMIC DNA]</scope>
    <source>
        <strain evidence="3">DSM 44718</strain>
    </source>
</reference>
<dbReference type="RefSeq" id="WP_090799185.1">
    <property type="nucleotide sequence ID" value="NZ_BOND01000002.1"/>
</dbReference>
<dbReference type="InterPro" id="IPR004360">
    <property type="entry name" value="Glyas_Fos-R_dOase_dom"/>
</dbReference>
<proteinExistence type="predicted"/>
<dbReference type="SUPFAM" id="SSF54593">
    <property type="entry name" value="Glyoxalase/Bleomycin resistance protein/Dihydroxybiphenyl dioxygenase"/>
    <property type="match status" value="1"/>
</dbReference>
<gene>
    <name evidence="2" type="ORF">SAMN05421684_5618</name>
</gene>
<dbReference type="Pfam" id="PF00903">
    <property type="entry name" value="Glyoxalase"/>
    <property type="match status" value="1"/>
</dbReference>
<dbReference type="OrthoDB" id="9804907at2"/>
<feature type="domain" description="VOC" evidence="1">
    <location>
        <begin position="4"/>
        <end position="131"/>
    </location>
</feature>
<dbReference type="STRING" id="137265.SAMN05421684_5618"/>
<dbReference type="InterPro" id="IPR037523">
    <property type="entry name" value="VOC_core"/>
</dbReference>
<dbReference type="EMBL" id="FNQB01000003">
    <property type="protein sequence ID" value="SDZ48619.1"/>
    <property type="molecule type" value="Genomic_DNA"/>
</dbReference>
<dbReference type="PROSITE" id="PS51819">
    <property type="entry name" value="VOC"/>
    <property type="match status" value="1"/>
</dbReference>
<evidence type="ECO:0000259" key="1">
    <source>
        <dbReference type="PROSITE" id="PS51819"/>
    </source>
</evidence>
<dbReference type="AlphaFoldDB" id="A0A1H3TH12"/>
<evidence type="ECO:0000313" key="2">
    <source>
        <dbReference type="EMBL" id="SDZ48619.1"/>
    </source>
</evidence>
<dbReference type="CDD" id="cd06587">
    <property type="entry name" value="VOC"/>
    <property type="match status" value="1"/>
</dbReference>
<dbReference type="InterPro" id="IPR029068">
    <property type="entry name" value="Glyas_Bleomycin-R_OHBP_Dase"/>
</dbReference>
<protein>
    <recommendedName>
        <fullName evidence="1">VOC domain-containing protein</fullName>
    </recommendedName>
</protein>
<organism evidence="2 3">
    <name type="scientific">Asanoa ishikariensis</name>
    <dbReference type="NCBI Taxonomy" id="137265"/>
    <lineage>
        <taxon>Bacteria</taxon>
        <taxon>Bacillati</taxon>
        <taxon>Actinomycetota</taxon>
        <taxon>Actinomycetes</taxon>
        <taxon>Micromonosporales</taxon>
        <taxon>Micromonosporaceae</taxon>
        <taxon>Asanoa</taxon>
    </lineage>
</organism>
<dbReference type="Gene3D" id="3.10.180.10">
    <property type="entry name" value="2,3-Dihydroxybiphenyl 1,2-Dioxygenase, domain 1"/>
    <property type="match status" value="1"/>
</dbReference>